<evidence type="ECO:0000313" key="3">
    <source>
        <dbReference type="Proteomes" id="UP000177159"/>
    </source>
</evidence>
<dbReference type="Gene3D" id="3.30.1310.20">
    <property type="entry name" value="PRTase-like"/>
    <property type="match status" value="1"/>
</dbReference>
<evidence type="ECO:0000313" key="2">
    <source>
        <dbReference type="EMBL" id="OGK24514.1"/>
    </source>
</evidence>
<accession>A0A1F7H0Q7</accession>
<organism evidence="2 3">
    <name type="scientific">Candidatus Roizmanbacteria bacterium RIFCSPHIGHO2_02_FULL_37_24</name>
    <dbReference type="NCBI Taxonomy" id="1802037"/>
    <lineage>
        <taxon>Bacteria</taxon>
        <taxon>Candidatus Roizmaniibacteriota</taxon>
    </lineage>
</organism>
<dbReference type="Proteomes" id="UP000177159">
    <property type="component" value="Unassembled WGS sequence"/>
</dbReference>
<gene>
    <name evidence="2" type="ORF">A3C24_03115</name>
</gene>
<dbReference type="Pfam" id="PF00156">
    <property type="entry name" value="Pribosyltran"/>
    <property type="match status" value="1"/>
</dbReference>
<protein>
    <recommendedName>
        <fullName evidence="1">Phosphoribosyltransferase domain-containing protein</fullName>
    </recommendedName>
</protein>
<dbReference type="EMBL" id="MFZM01000006">
    <property type="protein sequence ID" value="OGK24514.1"/>
    <property type="molecule type" value="Genomic_DNA"/>
</dbReference>
<proteinExistence type="predicted"/>
<name>A0A1F7H0Q7_9BACT</name>
<sequence length="218" mass="24647">MRFQDRNDAGKKLGNKLKNIKEIREKQQDLIVLSLVRGGAPVGYEVAKILQAPHYPLIVKKIGAPHREELAIGAVCDEEVFLNNSLINQAGYSEDEVEIQIEKARYQELHYKRRFKIVLPQLQGKIVIVVDDGVATGASVYAACKCISSKNTKRIYLAVPVAPIDFRIGNGSMFNSGNKCFDKIIIFHEDPYFNAVGQYYSRFEQINDSKALSFYKMN</sequence>
<evidence type="ECO:0000259" key="1">
    <source>
        <dbReference type="Pfam" id="PF00156"/>
    </source>
</evidence>
<dbReference type="CDD" id="cd06223">
    <property type="entry name" value="PRTases_typeI"/>
    <property type="match status" value="1"/>
</dbReference>
<comment type="caution">
    <text evidence="2">The sequence shown here is derived from an EMBL/GenBank/DDBJ whole genome shotgun (WGS) entry which is preliminary data.</text>
</comment>
<dbReference type="AlphaFoldDB" id="A0A1F7H0Q7"/>
<dbReference type="Gene3D" id="3.40.50.2020">
    <property type="match status" value="1"/>
</dbReference>
<dbReference type="InterPro" id="IPR000836">
    <property type="entry name" value="PRTase_dom"/>
</dbReference>
<dbReference type="SUPFAM" id="SSF53271">
    <property type="entry name" value="PRTase-like"/>
    <property type="match status" value="1"/>
</dbReference>
<feature type="domain" description="Phosphoribosyltransferase" evidence="1">
    <location>
        <begin position="20"/>
        <end position="162"/>
    </location>
</feature>
<reference evidence="2 3" key="1">
    <citation type="journal article" date="2016" name="Nat. Commun.">
        <title>Thousands of microbial genomes shed light on interconnected biogeochemical processes in an aquifer system.</title>
        <authorList>
            <person name="Anantharaman K."/>
            <person name="Brown C.T."/>
            <person name="Hug L.A."/>
            <person name="Sharon I."/>
            <person name="Castelle C.J."/>
            <person name="Probst A.J."/>
            <person name="Thomas B.C."/>
            <person name="Singh A."/>
            <person name="Wilkins M.J."/>
            <person name="Karaoz U."/>
            <person name="Brodie E.L."/>
            <person name="Williams K.H."/>
            <person name="Hubbard S.S."/>
            <person name="Banfield J.F."/>
        </authorList>
    </citation>
    <scope>NUCLEOTIDE SEQUENCE [LARGE SCALE GENOMIC DNA]</scope>
</reference>
<dbReference type="InterPro" id="IPR029057">
    <property type="entry name" value="PRTase-like"/>
</dbReference>